<sequence length="41" mass="4831">MLHFGCKMPSWRQGSLRRPRPWPLPFVTHQSHVATTLSWLS</sequence>
<dbReference type="EMBL" id="GBXM01084105">
    <property type="protein sequence ID" value="JAH24472.1"/>
    <property type="molecule type" value="Transcribed_RNA"/>
</dbReference>
<organism evidence="1">
    <name type="scientific">Anguilla anguilla</name>
    <name type="common">European freshwater eel</name>
    <name type="synonym">Muraena anguilla</name>
    <dbReference type="NCBI Taxonomy" id="7936"/>
    <lineage>
        <taxon>Eukaryota</taxon>
        <taxon>Metazoa</taxon>
        <taxon>Chordata</taxon>
        <taxon>Craniata</taxon>
        <taxon>Vertebrata</taxon>
        <taxon>Euteleostomi</taxon>
        <taxon>Actinopterygii</taxon>
        <taxon>Neopterygii</taxon>
        <taxon>Teleostei</taxon>
        <taxon>Anguilliformes</taxon>
        <taxon>Anguillidae</taxon>
        <taxon>Anguilla</taxon>
    </lineage>
</organism>
<proteinExistence type="predicted"/>
<accession>A0A0E9R6S7</accession>
<name>A0A0E9R6S7_ANGAN</name>
<reference evidence="1" key="2">
    <citation type="journal article" date="2015" name="Fish Shellfish Immunol.">
        <title>Early steps in the European eel (Anguilla anguilla)-Vibrio vulnificus interaction in the gills: Role of the RtxA13 toxin.</title>
        <authorList>
            <person name="Callol A."/>
            <person name="Pajuelo D."/>
            <person name="Ebbesson L."/>
            <person name="Teles M."/>
            <person name="MacKenzie S."/>
            <person name="Amaro C."/>
        </authorList>
    </citation>
    <scope>NUCLEOTIDE SEQUENCE</scope>
</reference>
<evidence type="ECO:0000313" key="1">
    <source>
        <dbReference type="EMBL" id="JAH24472.1"/>
    </source>
</evidence>
<protein>
    <submittedName>
        <fullName evidence="1">Uncharacterized protein</fullName>
    </submittedName>
</protein>
<reference evidence="1" key="1">
    <citation type="submission" date="2014-11" db="EMBL/GenBank/DDBJ databases">
        <authorList>
            <person name="Amaro Gonzalez C."/>
        </authorList>
    </citation>
    <scope>NUCLEOTIDE SEQUENCE</scope>
</reference>
<dbReference type="AlphaFoldDB" id="A0A0E9R6S7"/>